<dbReference type="InterPro" id="IPR042099">
    <property type="entry name" value="ANL_N_sf"/>
</dbReference>
<dbReference type="InterPro" id="IPR000873">
    <property type="entry name" value="AMP-dep_synth/lig_dom"/>
</dbReference>
<accession>A0A8H5L752</accession>
<keyword evidence="2 5" id="KW-0436">Ligase</keyword>
<evidence type="ECO:0000256" key="2">
    <source>
        <dbReference type="ARBA" id="ARBA00022598"/>
    </source>
</evidence>
<keyword evidence="6" id="KW-1185">Reference proteome</keyword>
<dbReference type="Pfam" id="PF00501">
    <property type="entry name" value="AMP-binding"/>
    <property type="match status" value="1"/>
</dbReference>
<organism evidence="5 6">
    <name type="scientific">Fusarium pseudocircinatum</name>
    <dbReference type="NCBI Taxonomy" id="56676"/>
    <lineage>
        <taxon>Eukaryota</taxon>
        <taxon>Fungi</taxon>
        <taxon>Dikarya</taxon>
        <taxon>Ascomycota</taxon>
        <taxon>Pezizomycotina</taxon>
        <taxon>Sordariomycetes</taxon>
        <taxon>Hypocreomycetidae</taxon>
        <taxon>Hypocreales</taxon>
        <taxon>Nectriaceae</taxon>
        <taxon>Fusarium</taxon>
        <taxon>Fusarium fujikuroi species complex</taxon>
    </lineage>
</organism>
<protein>
    <submittedName>
        <fullName evidence="5">Phenylacetyl ligase</fullName>
    </submittedName>
</protein>
<dbReference type="SUPFAM" id="SSF56801">
    <property type="entry name" value="Acetyl-CoA synthetase-like"/>
    <property type="match status" value="1"/>
</dbReference>
<dbReference type="InterPro" id="IPR025110">
    <property type="entry name" value="AMP-bd_C"/>
</dbReference>
<name>A0A8H5L752_9HYPO</name>
<dbReference type="Gene3D" id="3.30.300.30">
    <property type="match status" value="1"/>
</dbReference>
<dbReference type="AlphaFoldDB" id="A0A8H5L752"/>
<dbReference type="PANTHER" id="PTHR24096:SF149">
    <property type="entry name" value="AMP-BINDING DOMAIN-CONTAINING PROTEIN-RELATED"/>
    <property type="match status" value="1"/>
</dbReference>
<dbReference type="Pfam" id="PF13193">
    <property type="entry name" value="AMP-binding_C"/>
    <property type="match status" value="1"/>
</dbReference>
<feature type="domain" description="AMP-dependent synthetase/ligase" evidence="3">
    <location>
        <begin position="43"/>
        <end position="398"/>
    </location>
</feature>
<dbReference type="GO" id="GO:0016405">
    <property type="term" value="F:CoA-ligase activity"/>
    <property type="evidence" value="ECO:0007669"/>
    <property type="project" value="TreeGrafter"/>
</dbReference>
<dbReference type="PANTHER" id="PTHR24096">
    <property type="entry name" value="LONG-CHAIN-FATTY-ACID--COA LIGASE"/>
    <property type="match status" value="1"/>
</dbReference>
<evidence type="ECO:0000313" key="6">
    <source>
        <dbReference type="Proteomes" id="UP000546213"/>
    </source>
</evidence>
<evidence type="ECO:0000259" key="4">
    <source>
        <dbReference type="Pfam" id="PF13193"/>
    </source>
</evidence>
<evidence type="ECO:0000256" key="1">
    <source>
        <dbReference type="ARBA" id="ARBA00006432"/>
    </source>
</evidence>
<feature type="domain" description="AMP-binding enzyme C-terminal" evidence="4">
    <location>
        <begin position="449"/>
        <end position="528"/>
    </location>
</feature>
<comment type="caution">
    <text evidence="5">The sequence shown here is derived from an EMBL/GenBank/DDBJ whole genome shotgun (WGS) entry which is preliminary data.</text>
</comment>
<reference evidence="5 6" key="1">
    <citation type="submission" date="2020-05" db="EMBL/GenBank/DDBJ databases">
        <title>Identification and distribution of gene clusters putatively required for synthesis of sphingolipid metabolism inhibitors in phylogenetically diverse species of the filamentous fungus Fusarium.</title>
        <authorList>
            <person name="Kim H.-S."/>
            <person name="Busman M."/>
            <person name="Brown D.W."/>
            <person name="Divon H."/>
            <person name="Uhlig S."/>
            <person name="Proctor R.H."/>
        </authorList>
    </citation>
    <scope>NUCLEOTIDE SEQUENCE [LARGE SCALE GENOMIC DNA]</scope>
    <source>
        <strain evidence="5 6">NRRL 36939</strain>
    </source>
</reference>
<dbReference type="PROSITE" id="PS00455">
    <property type="entry name" value="AMP_BINDING"/>
    <property type="match status" value="1"/>
</dbReference>
<sequence>MIYQSQNPKISFSPKLTVWSWLLESKSLSSDTNAPGFTDAITKEHITFQSLKDYATTLSSALVTNYHIGQNDTVVVFAKNSLWYPVATLAAVRIGAVACGVSPEYTVDEFYYSLKTSKAKVIFAAIENFEIASAAAKKAGIPPKNVLLLEGSRQGVMDIQKILESSKALVEVPAFQVADGKTNRDICAFLCFSSGTTGLPKAVMISHANIIAQCIQTADITLPNHNRVLAALPFHHISGIVHQLHLPIHLNANVYVLPKFTLDSLLKTASENKIRELIIVPPILIRLVREPELVSKYDLTHVERFSSGAAPLSREILTLLEKAFPGTSFKQGYGMTESCSVITSHPPSKYAYKYADRVGMLVGSTEARVVDIETGEECDVGKAGEIWARGPQIAMGYLENPEATANTFDKDGFLHTGDIGFFDHDGMLAITDRLKEIIKVKGVGVAPAELEGLLLGHPHVDDVAVCGIPDERAGERLKAFIVLKSSETSRQVDAATEIFEYVRKEKARHKWLKEIELVSTIPKSAAGKILRRKLQDLASSGSGNMVVRDHGVAAKL</sequence>
<evidence type="ECO:0000313" key="5">
    <source>
        <dbReference type="EMBL" id="KAF5586183.1"/>
    </source>
</evidence>
<comment type="similarity">
    <text evidence="1">Belongs to the ATP-dependent AMP-binding enzyme family.</text>
</comment>
<dbReference type="OrthoDB" id="6509636at2759"/>
<dbReference type="InterPro" id="IPR045851">
    <property type="entry name" value="AMP-bd_C_sf"/>
</dbReference>
<evidence type="ECO:0000259" key="3">
    <source>
        <dbReference type="Pfam" id="PF00501"/>
    </source>
</evidence>
<dbReference type="Proteomes" id="UP000546213">
    <property type="component" value="Unassembled WGS sequence"/>
</dbReference>
<gene>
    <name evidence="5" type="ORF">FPCIR_8034</name>
</gene>
<dbReference type="Gene3D" id="3.40.50.12780">
    <property type="entry name" value="N-terminal domain of ligase-like"/>
    <property type="match status" value="1"/>
</dbReference>
<dbReference type="InterPro" id="IPR020845">
    <property type="entry name" value="AMP-binding_CS"/>
</dbReference>
<dbReference type="EMBL" id="JAAOAS010000198">
    <property type="protein sequence ID" value="KAF5586183.1"/>
    <property type="molecule type" value="Genomic_DNA"/>
</dbReference>
<proteinExistence type="inferred from homology"/>
<dbReference type="CDD" id="cd05911">
    <property type="entry name" value="Firefly_Luc_like"/>
    <property type="match status" value="1"/>
</dbReference>